<dbReference type="Gene3D" id="3.40.50.150">
    <property type="entry name" value="Vaccinia Virus protein VP39"/>
    <property type="match status" value="1"/>
</dbReference>
<dbReference type="Pfam" id="PF05050">
    <property type="entry name" value="Methyltransf_21"/>
    <property type="match status" value="1"/>
</dbReference>
<dbReference type="eggNOG" id="COG1196">
    <property type="taxonomic scope" value="Bacteria"/>
</dbReference>
<dbReference type="AlphaFoldDB" id="Q0BHR6"/>
<dbReference type="PANTHER" id="PTHR34009:SF2">
    <property type="entry name" value="PROTEIN STAR"/>
    <property type="match status" value="1"/>
</dbReference>
<keyword evidence="2" id="KW-0489">Methyltransferase</keyword>
<dbReference type="GO" id="GO:0005737">
    <property type="term" value="C:cytoplasm"/>
    <property type="evidence" value="ECO:0007669"/>
    <property type="project" value="GOC"/>
</dbReference>
<keyword evidence="3" id="KW-1185">Reference proteome</keyword>
<dbReference type="GO" id="GO:0032259">
    <property type="term" value="P:methylation"/>
    <property type="evidence" value="ECO:0007669"/>
    <property type="project" value="UniProtKB-KW"/>
</dbReference>
<dbReference type="GO" id="GO:0005886">
    <property type="term" value="C:plasma membrane"/>
    <property type="evidence" value="ECO:0007669"/>
    <property type="project" value="TreeGrafter"/>
</dbReference>
<keyword evidence="2" id="KW-0808">Transferase</keyword>
<dbReference type="InterPro" id="IPR006342">
    <property type="entry name" value="FkbM_mtfrase"/>
</dbReference>
<evidence type="ECO:0000259" key="1">
    <source>
        <dbReference type="Pfam" id="PF05050"/>
    </source>
</evidence>
<dbReference type="PANTHER" id="PTHR34009">
    <property type="entry name" value="PROTEIN STAR"/>
    <property type="match status" value="1"/>
</dbReference>
<accession>Q0BHR6</accession>
<dbReference type="Proteomes" id="UP000000662">
    <property type="component" value="Chromosome 1"/>
</dbReference>
<evidence type="ECO:0000313" key="2">
    <source>
        <dbReference type="EMBL" id="ABI86307.1"/>
    </source>
</evidence>
<dbReference type="PATRIC" id="fig|339670.21.peg.846"/>
<proteinExistence type="predicted"/>
<protein>
    <submittedName>
        <fullName evidence="2">Methyltransferase FkbM family</fullName>
    </submittedName>
</protein>
<dbReference type="GO" id="GO:0006888">
    <property type="term" value="P:endoplasmic reticulum to Golgi vesicle-mediated transport"/>
    <property type="evidence" value="ECO:0007669"/>
    <property type="project" value="TreeGrafter"/>
</dbReference>
<dbReference type="GeneID" id="93083842"/>
<gene>
    <name evidence="2" type="ordered locus">Bamb_0748</name>
</gene>
<dbReference type="InterPro" id="IPR053202">
    <property type="entry name" value="EGF_Rcpt_Signaling_Reg"/>
</dbReference>
<organism evidence="2 3">
    <name type="scientific">Burkholderia ambifaria (strain ATCC BAA-244 / DSM 16087 / CCUG 44356 / LMG 19182 / AMMD)</name>
    <name type="common">Burkholderia cepacia (strain AMMD)</name>
    <dbReference type="NCBI Taxonomy" id="339670"/>
    <lineage>
        <taxon>Bacteria</taxon>
        <taxon>Pseudomonadati</taxon>
        <taxon>Pseudomonadota</taxon>
        <taxon>Betaproteobacteria</taxon>
        <taxon>Burkholderiales</taxon>
        <taxon>Burkholderiaceae</taxon>
        <taxon>Burkholderia</taxon>
        <taxon>Burkholderia cepacia complex</taxon>
    </lineage>
</organism>
<dbReference type="InterPro" id="IPR029063">
    <property type="entry name" value="SAM-dependent_MTases_sf"/>
</dbReference>
<dbReference type="KEGG" id="bam:Bamb_0748"/>
<reference evidence="2" key="1">
    <citation type="submission" date="2009-01" db="EMBL/GenBank/DDBJ databases">
        <title>Complete sequence of Chromosome 1 of Burkholderia cepacia AMMD.</title>
        <authorList>
            <consortium name="US DOE Joint Genome Institute"/>
            <person name="Copeland A."/>
            <person name="Lucas S."/>
            <person name="Lapidus A."/>
            <person name="Barry K."/>
            <person name="Detter J.C."/>
            <person name="Glavina del Rio T."/>
            <person name="Hammon N."/>
            <person name="Israni S."/>
            <person name="Pitluck S."/>
            <person name="Bruce D."/>
            <person name="Chain P."/>
            <person name="Malfatti S."/>
            <person name="Shin M."/>
            <person name="Vergez L."/>
            <person name="Schmutz J."/>
            <person name="Larimer F."/>
            <person name="Land M."/>
            <person name="Hauser L."/>
            <person name="Kyrpides N."/>
            <person name="Kim E."/>
            <person name="Parke J."/>
            <person name="Coenye T."/>
            <person name="Konstantinidis K."/>
            <person name="Ramette A."/>
            <person name="Tiedje J."/>
            <person name="Richardson P."/>
        </authorList>
    </citation>
    <scope>NUCLEOTIDE SEQUENCE [LARGE SCALE GENOMIC DNA]</scope>
    <source>
        <strain evidence="2">AMMD</strain>
    </source>
</reference>
<dbReference type="RefSeq" id="WP_011656127.1">
    <property type="nucleotide sequence ID" value="NC_008390.1"/>
</dbReference>
<feature type="domain" description="Methyltransferase FkbM" evidence="1">
    <location>
        <begin position="29"/>
        <end position="193"/>
    </location>
</feature>
<dbReference type="EMBL" id="CP000440">
    <property type="protein sequence ID" value="ABI86307.1"/>
    <property type="molecule type" value="Genomic_DNA"/>
</dbReference>
<dbReference type="GO" id="GO:0016197">
    <property type="term" value="P:endosomal transport"/>
    <property type="evidence" value="ECO:0007669"/>
    <property type="project" value="TreeGrafter"/>
</dbReference>
<dbReference type="SUPFAM" id="SSF53335">
    <property type="entry name" value="S-adenosyl-L-methionine-dependent methyltransferases"/>
    <property type="match status" value="1"/>
</dbReference>
<sequence length="447" mass="51223">MKFVSYAQNYEDVMLRRALAKVDRGFYIDVGAAEPYADSVTAAFYERGWRGINIEPMPGPFDRLAQARPEDVNLQVAVENKQTVAQYFAVDGGNGISTGIQRLAEGYRSANWDISQVTVAVTTLRDICATYVGERPVHFLKIDVEGNEREVLASADFNTFRPWIILVEATEPNSQIPSHDDWEALLLEAKYHFVYFDGLNRFYVSAEKMDELKHAFMVPPNWFDGFIRASESDMIRRAMDLEQQLIESRKQLQEAHEGWSLEKGAREELEVRLNSMTDRAHDEQASQVVLKDSSQDCVVQNSKISQNEIEQLKARVAASEGDLESHRAQLAELRTRLTESEKSAQVLSTERDTAYQELFESSRHAAWLSQERVRLQERIDESSRHVAWSNQERGRLQGKIDELEHMIGPLRLQEERVSAALHAVLRSTSWKLTGPLRCIKRMMQRRS</sequence>
<evidence type="ECO:0000313" key="3">
    <source>
        <dbReference type="Proteomes" id="UP000000662"/>
    </source>
</evidence>
<name>Q0BHR6_BURCM</name>
<dbReference type="NCBIfam" id="TIGR01444">
    <property type="entry name" value="fkbM_fam"/>
    <property type="match status" value="1"/>
</dbReference>
<dbReference type="GO" id="GO:0008168">
    <property type="term" value="F:methyltransferase activity"/>
    <property type="evidence" value="ECO:0007669"/>
    <property type="project" value="UniProtKB-KW"/>
</dbReference>